<dbReference type="SUPFAM" id="SSF47370">
    <property type="entry name" value="Bromodomain"/>
    <property type="match status" value="2"/>
</dbReference>
<dbReference type="SMART" id="SM00297">
    <property type="entry name" value="BROMO"/>
    <property type="match status" value="2"/>
</dbReference>
<feature type="coiled-coil region" evidence="3">
    <location>
        <begin position="209"/>
        <end position="236"/>
    </location>
</feature>
<gene>
    <name evidence="5" type="ORF">TUBRATIS_008940</name>
</gene>
<proteinExistence type="predicted"/>
<dbReference type="PRINTS" id="PR00503">
    <property type="entry name" value="BROMODOMAIN"/>
</dbReference>
<evidence type="ECO:0000256" key="2">
    <source>
        <dbReference type="PROSITE-ProRule" id="PRU00035"/>
    </source>
</evidence>
<evidence type="ECO:0000313" key="6">
    <source>
        <dbReference type="Proteomes" id="UP000282876"/>
    </source>
</evidence>
<comment type="caution">
    <text evidence="5">The sequence shown here is derived from an EMBL/GenBank/DDBJ whole genome shotgun (WGS) entry which is preliminary data.</text>
</comment>
<protein>
    <submittedName>
        <fullName evidence="5">Transcription factor</fullName>
    </submittedName>
</protein>
<accession>A0A437AN47</accession>
<dbReference type="PROSITE" id="PS50014">
    <property type="entry name" value="BROMODOMAIN_2"/>
    <property type="match status" value="2"/>
</dbReference>
<keyword evidence="6" id="KW-1185">Reference proteome</keyword>
<dbReference type="InterPro" id="IPR036427">
    <property type="entry name" value="Bromodomain-like_sf"/>
</dbReference>
<dbReference type="PROSITE" id="PS00633">
    <property type="entry name" value="BROMODOMAIN_1"/>
    <property type="match status" value="2"/>
</dbReference>
<sequence>MTNDKLKQCKEILSKLKRSSNSIPFKEPVDPIKLGLPDYFDKIKHPMDLSKIKQNLDSNKYKTPEQFKDDIILMFNNCYTYNEENSHVYKCAKELQRLFDHHYSTQIEAKENLISFLNEINKQKHRNFTWPFLEPVDAKQVPDYYTIIKNPIDLKTIQNKVNLYKNKEELKNDLDLMILNCFTYNLPGSDVYDCGIKLKKLIDSLFYEENNLEEQIIEIKSKILLLQKELDTLQAKQNKTRNYSAQERVDLAKKIESMPKTDGIQRVLAKYLHEIDYTKSEIVIDLRDLPNQAIEDLERFVMNVEEEETETI</sequence>
<feature type="domain" description="Bromo" evidence="4">
    <location>
        <begin position="124"/>
        <end position="192"/>
    </location>
</feature>
<dbReference type="Gene3D" id="1.20.920.10">
    <property type="entry name" value="Bromodomain-like"/>
    <property type="match status" value="2"/>
</dbReference>
<dbReference type="AlphaFoldDB" id="A0A437AN47"/>
<dbReference type="EMBL" id="RCSS01000180">
    <property type="protein sequence ID" value="RVD92594.1"/>
    <property type="molecule type" value="Genomic_DNA"/>
</dbReference>
<dbReference type="Pfam" id="PF00439">
    <property type="entry name" value="Bromodomain"/>
    <property type="match status" value="2"/>
</dbReference>
<dbReference type="InterPro" id="IPR001487">
    <property type="entry name" value="Bromodomain"/>
</dbReference>
<dbReference type="OrthoDB" id="784962at2759"/>
<dbReference type="VEuPathDB" id="MicrosporidiaDB:TUBRATIS_008940"/>
<dbReference type="Proteomes" id="UP000282876">
    <property type="component" value="Unassembled WGS sequence"/>
</dbReference>
<dbReference type="InterPro" id="IPR018359">
    <property type="entry name" value="Bromodomain_CS"/>
</dbReference>
<name>A0A437AN47_9MICR</name>
<evidence type="ECO:0000259" key="4">
    <source>
        <dbReference type="PROSITE" id="PS50014"/>
    </source>
</evidence>
<evidence type="ECO:0000313" key="5">
    <source>
        <dbReference type="EMBL" id="RVD92594.1"/>
    </source>
</evidence>
<dbReference type="GO" id="GO:0006325">
    <property type="term" value="P:chromatin organization"/>
    <property type="evidence" value="ECO:0007669"/>
    <property type="project" value="UniProtKB-ARBA"/>
</dbReference>
<organism evidence="5 6">
    <name type="scientific">Tubulinosema ratisbonensis</name>
    <dbReference type="NCBI Taxonomy" id="291195"/>
    <lineage>
        <taxon>Eukaryota</taxon>
        <taxon>Fungi</taxon>
        <taxon>Fungi incertae sedis</taxon>
        <taxon>Microsporidia</taxon>
        <taxon>Tubulinosematoidea</taxon>
        <taxon>Tubulinosematidae</taxon>
        <taxon>Tubulinosema</taxon>
    </lineage>
</organism>
<feature type="domain" description="Bromo" evidence="4">
    <location>
        <begin position="17"/>
        <end position="89"/>
    </location>
</feature>
<reference evidence="5 6" key="1">
    <citation type="submission" date="2018-10" db="EMBL/GenBank/DDBJ databases">
        <title>Draft genome sequence of the microsporidian Tubulinosema ratisbonensis.</title>
        <authorList>
            <person name="Polonais V."/>
            <person name="Peyretaillade E."/>
            <person name="Niehus S."/>
            <person name="Wawrzyniak I."/>
            <person name="Franchet A."/>
            <person name="Gaspin C."/>
            <person name="Reichstadt M."/>
            <person name="Belser C."/>
            <person name="Labadie K."/>
            <person name="Delbac F."/>
            <person name="Ferrandon D."/>
        </authorList>
    </citation>
    <scope>NUCLEOTIDE SEQUENCE [LARGE SCALE GENOMIC DNA]</scope>
    <source>
        <strain evidence="5 6">Franzen</strain>
    </source>
</reference>
<dbReference type="PANTHER" id="PTHR45926">
    <property type="entry name" value="OSJNBA0053K19.4 PROTEIN"/>
    <property type="match status" value="1"/>
</dbReference>
<keyword evidence="3" id="KW-0175">Coiled coil</keyword>
<evidence type="ECO:0000256" key="3">
    <source>
        <dbReference type="SAM" id="Coils"/>
    </source>
</evidence>
<dbReference type="STRING" id="291195.A0A437AN47"/>
<evidence type="ECO:0000256" key="1">
    <source>
        <dbReference type="ARBA" id="ARBA00023117"/>
    </source>
</evidence>
<keyword evidence="1 2" id="KW-0103">Bromodomain</keyword>